<evidence type="ECO:0000313" key="2">
    <source>
        <dbReference type="EMBL" id="MEF2256284.1"/>
    </source>
</evidence>
<reference evidence="2 3" key="1">
    <citation type="submission" date="2024-01" db="EMBL/GenBank/DDBJ databases">
        <title>the genome sequence of strain Microbacterium schleiferi NBRC 15075.</title>
        <authorList>
            <person name="Ding Y."/>
            <person name="Zhang G."/>
        </authorList>
    </citation>
    <scope>NUCLEOTIDE SEQUENCE [LARGE SCALE GENOMIC DNA]</scope>
    <source>
        <strain evidence="2 3">NBRC 15075</strain>
    </source>
</reference>
<feature type="transmembrane region" description="Helical" evidence="1">
    <location>
        <begin position="52"/>
        <end position="74"/>
    </location>
</feature>
<organism evidence="2 3">
    <name type="scientific">Microbacterium schleiferi</name>
    <dbReference type="NCBI Taxonomy" id="69362"/>
    <lineage>
        <taxon>Bacteria</taxon>
        <taxon>Bacillati</taxon>
        <taxon>Actinomycetota</taxon>
        <taxon>Actinomycetes</taxon>
        <taxon>Micrococcales</taxon>
        <taxon>Microbacteriaceae</taxon>
        <taxon>Microbacterium</taxon>
    </lineage>
</organism>
<sequence length="258" mass="27631">NIPWRSEVRILTLGPVALLVALSGVGIAFLLIDRGATTTNFMIDLGAQPAAAAYSMIQFTYYGIVVGTMAVLASRQYRLSVGLQRLPAGCLVVGALLGVVLCVVVLIMDIAHVAGRVDVMADVSIAYGPLYILTFLFLCVGLAGQPTVRYLSARRRAARTRSLINELSPAWRAATIVRPGLSQTDAASVQTDGLEAQLHRQVVEIRDAMIDPRVSFSLNAGDRLVLERAEQHLLGTDEARLHASAAPATRRTSQRGAA</sequence>
<name>A0ABU7VBX0_9MICO</name>
<keyword evidence="1" id="KW-0812">Transmembrane</keyword>
<dbReference type="RefSeq" id="WP_331792355.1">
    <property type="nucleotide sequence ID" value="NZ_JAZHOV010000009.1"/>
</dbReference>
<comment type="caution">
    <text evidence="2">The sequence shown here is derived from an EMBL/GenBank/DDBJ whole genome shotgun (WGS) entry which is preliminary data.</text>
</comment>
<evidence type="ECO:0000313" key="3">
    <source>
        <dbReference type="Proteomes" id="UP001351900"/>
    </source>
</evidence>
<dbReference type="EMBL" id="JAZHOV010000009">
    <property type="protein sequence ID" value="MEF2256284.1"/>
    <property type="molecule type" value="Genomic_DNA"/>
</dbReference>
<accession>A0ABU7VBX0</accession>
<feature type="transmembrane region" description="Helical" evidence="1">
    <location>
        <begin position="128"/>
        <end position="151"/>
    </location>
</feature>
<feature type="transmembrane region" description="Helical" evidence="1">
    <location>
        <begin position="86"/>
        <end position="108"/>
    </location>
</feature>
<feature type="transmembrane region" description="Helical" evidence="1">
    <location>
        <begin position="12"/>
        <end position="32"/>
    </location>
</feature>
<keyword evidence="3" id="KW-1185">Reference proteome</keyword>
<evidence type="ECO:0000256" key="1">
    <source>
        <dbReference type="SAM" id="Phobius"/>
    </source>
</evidence>
<proteinExistence type="predicted"/>
<feature type="non-terminal residue" evidence="2">
    <location>
        <position position="1"/>
    </location>
</feature>
<gene>
    <name evidence="2" type="ORF">V2V91_14260</name>
</gene>
<dbReference type="Proteomes" id="UP001351900">
    <property type="component" value="Unassembled WGS sequence"/>
</dbReference>
<protein>
    <submittedName>
        <fullName evidence="2">Uncharacterized protein</fullName>
    </submittedName>
</protein>
<keyword evidence="1" id="KW-0472">Membrane</keyword>
<keyword evidence="1" id="KW-1133">Transmembrane helix</keyword>